<evidence type="ECO:0000256" key="3">
    <source>
        <dbReference type="ARBA" id="ARBA00023242"/>
    </source>
</evidence>
<dbReference type="Proteomes" id="UP000799437">
    <property type="component" value="Unassembled WGS sequence"/>
</dbReference>
<dbReference type="Pfam" id="PF06978">
    <property type="entry name" value="POP1_N"/>
    <property type="match status" value="1"/>
</dbReference>
<dbReference type="AlphaFoldDB" id="A0A6A6VU76"/>
<comment type="subcellular location">
    <subcellularLocation>
        <location evidence="1">Nucleus</location>
    </subcellularLocation>
</comment>
<gene>
    <name evidence="8" type="ORF">EJ05DRAFT_505088</name>
</gene>
<proteinExistence type="predicted"/>
<dbReference type="InterPro" id="IPR055079">
    <property type="entry name" value="POP1_C"/>
</dbReference>
<dbReference type="PANTHER" id="PTHR22731:SF3">
    <property type="entry name" value="RIBONUCLEASES P_MRP PROTEIN SUBUNIT POP1"/>
    <property type="match status" value="1"/>
</dbReference>
<evidence type="ECO:0000256" key="4">
    <source>
        <dbReference type="SAM" id="MobiDB-lite"/>
    </source>
</evidence>
<feature type="compositionally biased region" description="Polar residues" evidence="4">
    <location>
        <begin position="505"/>
        <end position="519"/>
    </location>
</feature>
<evidence type="ECO:0000259" key="6">
    <source>
        <dbReference type="Pfam" id="PF08170"/>
    </source>
</evidence>
<dbReference type="InterPro" id="IPR009723">
    <property type="entry name" value="Pop1_N"/>
</dbReference>
<feature type="region of interest" description="Disordered" evidence="4">
    <location>
        <begin position="497"/>
        <end position="543"/>
    </location>
</feature>
<protein>
    <submittedName>
        <fullName evidence="8">POPLD-domain-containing protein</fullName>
    </submittedName>
</protein>
<dbReference type="RefSeq" id="XP_033595900.1">
    <property type="nucleotide sequence ID" value="XM_033747662.1"/>
</dbReference>
<accession>A0A6A6VU76</accession>
<dbReference type="EMBL" id="ML996584">
    <property type="protein sequence ID" value="KAF2753449.1"/>
    <property type="molecule type" value="Genomic_DNA"/>
</dbReference>
<feature type="region of interest" description="Disordered" evidence="4">
    <location>
        <begin position="1"/>
        <end position="42"/>
    </location>
</feature>
<dbReference type="Pfam" id="PF22770">
    <property type="entry name" value="POP1_C"/>
    <property type="match status" value="1"/>
</dbReference>
<dbReference type="GO" id="GO:0005655">
    <property type="term" value="C:nucleolar ribonuclease P complex"/>
    <property type="evidence" value="ECO:0007669"/>
    <property type="project" value="InterPro"/>
</dbReference>
<dbReference type="GO" id="GO:0001682">
    <property type="term" value="P:tRNA 5'-leader removal"/>
    <property type="evidence" value="ECO:0007669"/>
    <property type="project" value="InterPro"/>
</dbReference>
<feature type="compositionally biased region" description="Basic residues" evidence="4">
    <location>
        <begin position="1"/>
        <end position="12"/>
    </location>
</feature>
<dbReference type="InterPro" id="IPR012590">
    <property type="entry name" value="POPLD_dom"/>
</dbReference>
<sequence>MAAKSSTKKRPPPPHSSASSQPHAPNAKRQKTLSDRKLAAQTSSSAFNGEIDLSSFVKAREFEIRALEEGIQRSKKALSSRAFQEVPRELRRRQASHNAKRVPGRLRGRAMREMVEDNTPTVSSRTRKKSGRARLRLDTARKLHGLGKSTGKKADIALEVKVTAIVDDAGEATAATGEGSPKNPKNINVRKPRVKKTAVVAKPPTPPAKFRKRQINKSWLPTHMYHTKRARMTNPKEPLWRYAIPLSPSVKSYRPTHRASTLRGAVAWDMSYMATISLEGVEASIKNLLRALGVGERESIWGRPGRKWRAGLRAWHGWLYEREAYPYDAIAPTTILWCPAAPDKNATLPPQSDVPAQAAAAKRKVFVRVHPAGFFQAWEQIVRLSKVQKPSVAVEDLRFEIGSIEITGPAATEALTAVLWPTPLNAQAPSSADATWPKLSSLNNCASLPKDVIISFAAADPRLHHPPRRTPSSSSCPSEAEMLDLLTTWPLDTSPPPASALFSRSARTTATRSLPSQKSINRRKSTLKHHTTHPTPLPTDPKIPILLFTRRNPTHNGQGSWTLLAPWKCILPIWYSLMHYPVSTGGNPRFGGLDEVRQLAFESGTPWFPGDYPGTAAGDTWQRAEDEKRQREWARMPKGKRVEWSTLDLGRGRKGEVGVGWACDWDALRRPPPPQDSTEEEPAEPPKQFRHIPTHTLPTTSPTAPNLTTSLCTVTLTLLARGSATACARIYRLPTTNPQLRQSWLKLVPDSPGSSRKKAKTDRIHRHIAALPQNAPAHERRARLAHVLLTEQQTRPGDGEEYPAVPDAVDLIGFVTTGNYNLCEGKATAIGSVLVSRVLPLGSEEGEEGAADVVEREGGRERDREKEGRLCIVRNAGQMVGRLARWDVV</sequence>
<keyword evidence="9" id="KW-1185">Reference proteome</keyword>
<keyword evidence="3" id="KW-0539">Nucleus</keyword>
<organism evidence="8 9">
    <name type="scientific">Pseudovirgaria hyperparasitica</name>
    <dbReference type="NCBI Taxonomy" id="470096"/>
    <lineage>
        <taxon>Eukaryota</taxon>
        <taxon>Fungi</taxon>
        <taxon>Dikarya</taxon>
        <taxon>Ascomycota</taxon>
        <taxon>Pezizomycotina</taxon>
        <taxon>Dothideomycetes</taxon>
        <taxon>Dothideomycetes incertae sedis</taxon>
        <taxon>Acrospermales</taxon>
        <taxon>Acrospermaceae</taxon>
        <taxon>Pseudovirgaria</taxon>
    </lineage>
</organism>
<keyword evidence="2" id="KW-0819">tRNA processing</keyword>
<evidence type="ECO:0000259" key="7">
    <source>
        <dbReference type="Pfam" id="PF22770"/>
    </source>
</evidence>
<evidence type="ECO:0000259" key="5">
    <source>
        <dbReference type="Pfam" id="PF06978"/>
    </source>
</evidence>
<feature type="region of interest" description="Disordered" evidence="4">
    <location>
        <begin position="665"/>
        <end position="703"/>
    </location>
</feature>
<name>A0A6A6VU76_9PEZI</name>
<dbReference type="Pfam" id="PF08170">
    <property type="entry name" value="POPLD"/>
    <property type="match status" value="1"/>
</dbReference>
<dbReference type="GeneID" id="54488716"/>
<evidence type="ECO:0000256" key="2">
    <source>
        <dbReference type="ARBA" id="ARBA00022694"/>
    </source>
</evidence>
<dbReference type="GO" id="GO:0000172">
    <property type="term" value="C:ribonuclease MRP complex"/>
    <property type="evidence" value="ECO:0007669"/>
    <property type="project" value="InterPro"/>
</dbReference>
<feature type="compositionally biased region" description="Low complexity" evidence="4">
    <location>
        <begin position="16"/>
        <end position="25"/>
    </location>
</feature>
<dbReference type="PANTHER" id="PTHR22731">
    <property type="entry name" value="RIBONUCLEASES P/MRP PROTEIN SUBUNIT POP1"/>
    <property type="match status" value="1"/>
</dbReference>
<feature type="domain" description="POP1 C-terminal" evidence="7">
    <location>
        <begin position="710"/>
        <end position="888"/>
    </location>
</feature>
<dbReference type="OrthoDB" id="442863at2759"/>
<dbReference type="InterPro" id="IPR039182">
    <property type="entry name" value="Pop1"/>
</dbReference>
<feature type="domain" description="Pop1 N-terminal" evidence="5">
    <location>
        <begin position="56"/>
        <end position="280"/>
    </location>
</feature>
<evidence type="ECO:0000256" key="1">
    <source>
        <dbReference type="ARBA" id="ARBA00004123"/>
    </source>
</evidence>
<evidence type="ECO:0000313" key="9">
    <source>
        <dbReference type="Proteomes" id="UP000799437"/>
    </source>
</evidence>
<feature type="region of interest" description="Disordered" evidence="4">
    <location>
        <begin position="173"/>
        <end position="211"/>
    </location>
</feature>
<reference evidence="8" key="1">
    <citation type="journal article" date="2020" name="Stud. Mycol.">
        <title>101 Dothideomycetes genomes: a test case for predicting lifestyles and emergence of pathogens.</title>
        <authorList>
            <person name="Haridas S."/>
            <person name="Albert R."/>
            <person name="Binder M."/>
            <person name="Bloem J."/>
            <person name="Labutti K."/>
            <person name="Salamov A."/>
            <person name="Andreopoulos B."/>
            <person name="Baker S."/>
            <person name="Barry K."/>
            <person name="Bills G."/>
            <person name="Bluhm B."/>
            <person name="Cannon C."/>
            <person name="Castanera R."/>
            <person name="Culley D."/>
            <person name="Daum C."/>
            <person name="Ezra D."/>
            <person name="Gonzalez J."/>
            <person name="Henrissat B."/>
            <person name="Kuo A."/>
            <person name="Liang C."/>
            <person name="Lipzen A."/>
            <person name="Lutzoni F."/>
            <person name="Magnuson J."/>
            <person name="Mondo S."/>
            <person name="Nolan M."/>
            <person name="Ohm R."/>
            <person name="Pangilinan J."/>
            <person name="Park H.-J."/>
            <person name="Ramirez L."/>
            <person name="Alfaro M."/>
            <person name="Sun H."/>
            <person name="Tritt A."/>
            <person name="Yoshinaga Y."/>
            <person name="Zwiers L.-H."/>
            <person name="Turgeon B."/>
            <person name="Goodwin S."/>
            <person name="Spatafora J."/>
            <person name="Crous P."/>
            <person name="Grigoriev I."/>
        </authorList>
    </citation>
    <scope>NUCLEOTIDE SEQUENCE</scope>
    <source>
        <strain evidence="8">CBS 121739</strain>
    </source>
</reference>
<evidence type="ECO:0000313" key="8">
    <source>
        <dbReference type="EMBL" id="KAF2753449.1"/>
    </source>
</evidence>
<feature type="compositionally biased region" description="Basic residues" evidence="4">
    <location>
        <begin position="520"/>
        <end position="532"/>
    </location>
</feature>
<feature type="domain" description="POPLD" evidence="6">
    <location>
        <begin position="560"/>
        <end position="665"/>
    </location>
</feature>